<evidence type="ECO:0000313" key="3">
    <source>
        <dbReference type="Proteomes" id="UP000481583"/>
    </source>
</evidence>
<organism evidence="2 3">
    <name type="scientific">Streptomyces coryli</name>
    <dbReference type="NCBI Taxonomy" id="1128680"/>
    <lineage>
        <taxon>Bacteria</taxon>
        <taxon>Bacillati</taxon>
        <taxon>Actinomycetota</taxon>
        <taxon>Actinomycetes</taxon>
        <taxon>Kitasatosporales</taxon>
        <taxon>Streptomycetaceae</taxon>
        <taxon>Streptomyces</taxon>
    </lineage>
</organism>
<protein>
    <submittedName>
        <fullName evidence="2">DUF2795 domain-containing protein</fullName>
    </submittedName>
</protein>
<feature type="compositionally biased region" description="Basic and acidic residues" evidence="1">
    <location>
        <begin position="1"/>
        <end position="20"/>
    </location>
</feature>
<sequence>MQRRSDRLSVHKDDELKHELQGMLRSGHPTRTEEWHDPEPGADDDPAATTGPVPAPGSGGLWEGVRFELARHFARTPFPAKRAALVRVLHERHAPDPLIDVVRELPENETYRTVQDVAEALRRDGMPLAGE</sequence>
<accession>A0A6G4UE55</accession>
<proteinExistence type="predicted"/>
<keyword evidence="3" id="KW-1185">Reference proteome</keyword>
<dbReference type="EMBL" id="JAAKZV010000326">
    <property type="protein sequence ID" value="NGN69677.1"/>
    <property type="molecule type" value="Genomic_DNA"/>
</dbReference>
<gene>
    <name evidence="2" type="ORF">G5C51_38050</name>
</gene>
<comment type="caution">
    <text evidence="2">The sequence shown here is derived from an EMBL/GenBank/DDBJ whole genome shotgun (WGS) entry which is preliminary data.</text>
</comment>
<dbReference type="AlphaFoldDB" id="A0A6G4UE55"/>
<dbReference type="Pfam" id="PF11387">
    <property type="entry name" value="DUF2795"/>
    <property type="match status" value="1"/>
</dbReference>
<dbReference type="InterPro" id="IPR021527">
    <property type="entry name" value="DUF2795"/>
</dbReference>
<dbReference type="RefSeq" id="WP_165244823.1">
    <property type="nucleotide sequence ID" value="NZ_JAAKZV010000326.1"/>
</dbReference>
<dbReference type="Proteomes" id="UP000481583">
    <property type="component" value="Unassembled WGS sequence"/>
</dbReference>
<evidence type="ECO:0000313" key="2">
    <source>
        <dbReference type="EMBL" id="NGN69677.1"/>
    </source>
</evidence>
<feature type="region of interest" description="Disordered" evidence="1">
    <location>
        <begin position="1"/>
        <end position="59"/>
    </location>
</feature>
<feature type="compositionally biased region" description="Basic and acidic residues" evidence="1">
    <location>
        <begin position="30"/>
        <end position="39"/>
    </location>
</feature>
<evidence type="ECO:0000256" key="1">
    <source>
        <dbReference type="SAM" id="MobiDB-lite"/>
    </source>
</evidence>
<reference evidence="2 3" key="1">
    <citation type="submission" date="2020-02" db="EMBL/GenBank/DDBJ databases">
        <title>Whole-genome analyses of novel actinobacteria.</title>
        <authorList>
            <person name="Sahin N."/>
        </authorList>
    </citation>
    <scope>NUCLEOTIDE SEQUENCE [LARGE SCALE GENOMIC DNA]</scope>
    <source>
        <strain evidence="2 3">A7024</strain>
    </source>
</reference>
<name>A0A6G4UE55_9ACTN</name>